<evidence type="ECO:0000256" key="2">
    <source>
        <dbReference type="ARBA" id="ARBA00006375"/>
    </source>
</evidence>
<name>A0A7S2LH87_9STRA</name>
<keyword evidence="8 9" id="KW-0472">Membrane</keyword>
<reference evidence="12" key="1">
    <citation type="submission" date="2021-01" db="EMBL/GenBank/DDBJ databases">
        <authorList>
            <person name="Corre E."/>
            <person name="Pelletier E."/>
            <person name="Niang G."/>
            <person name="Scheremetjew M."/>
            <person name="Finn R."/>
            <person name="Kale V."/>
            <person name="Holt S."/>
            <person name="Cochrane G."/>
            <person name="Meng A."/>
            <person name="Brown T."/>
            <person name="Cohen L."/>
        </authorList>
    </citation>
    <scope>NUCLEOTIDE SEQUENCE</scope>
    <source>
        <strain evidence="12">SM1012Den-03</strain>
    </source>
</reference>
<dbReference type="PANTHER" id="PTHR45788">
    <property type="entry name" value="SUCCINATE/FUMARATE MITOCHONDRIAL TRANSPORTER-RELATED"/>
    <property type="match status" value="1"/>
</dbReference>
<evidence type="ECO:0000256" key="4">
    <source>
        <dbReference type="ARBA" id="ARBA00022692"/>
    </source>
</evidence>
<evidence type="ECO:0008006" key="13">
    <source>
        <dbReference type="Google" id="ProtNLM"/>
    </source>
</evidence>
<accession>A0A7S2LH87</accession>
<comment type="similarity">
    <text evidence="2 10">Belongs to the mitochondrial carrier (TC 2.A.29) family.</text>
</comment>
<feature type="repeat" description="Solcar" evidence="9">
    <location>
        <begin position="322"/>
        <end position="415"/>
    </location>
</feature>
<organism evidence="12">
    <name type="scientific">Skeletonema marinoi</name>
    <dbReference type="NCBI Taxonomy" id="267567"/>
    <lineage>
        <taxon>Eukaryota</taxon>
        <taxon>Sar</taxon>
        <taxon>Stramenopiles</taxon>
        <taxon>Ochrophyta</taxon>
        <taxon>Bacillariophyta</taxon>
        <taxon>Coscinodiscophyceae</taxon>
        <taxon>Thalassiosirophycidae</taxon>
        <taxon>Thalassiosirales</taxon>
        <taxon>Skeletonemataceae</taxon>
        <taxon>Skeletonema</taxon>
        <taxon>Skeletonema marinoi-dohrnii complex</taxon>
    </lineage>
</organism>
<dbReference type="GO" id="GO:0005469">
    <property type="term" value="F:succinate:fumarate antiporter activity"/>
    <property type="evidence" value="ECO:0007669"/>
    <property type="project" value="TreeGrafter"/>
</dbReference>
<keyword evidence="4 9" id="KW-0812">Transmembrane</keyword>
<feature type="repeat" description="Solcar" evidence="9">
    <location>
        <begin position="212"/>
        <end position="286"/>
    </location>
</feature>
<keyword evidence="5" id="KW-0677">Repeat</keyword>
<keyword evidence="6" id="KW-1133">Transmembrane helix</keyword>
<dbReference type="PANTHER" id="PTHR45788:SF2">
    <property type="entry name" value="SUCCINATE_FUMARATE MITOCHONDRIAL TRANSPORTER"/>
    <property type="match status" value="1"/>
</dbReference>
<feature type="compositionally biased region" description="Polar residues" evidence="11">
    <location>
        <begin position="138"/>
        <end position="149"/>
    </location>
</feature>
<keyword evidence="3 10" id="KW-0813">Transport</keyword>
<evidence type="ECO:0000256" key="10">
    <source>
        <dbReference type="RuleBase" id="RU000488"/>
    </source>
</evidence>
<feature type="repeat" description="Solcar" evidence="9">
    <location>
        <begin position="441"/>
        <end position="527"/>
    </location>
</feature>
<dbReference type="PROSITE" id="PS50920">
    <property type="entry name" value="SOLCAR"/>
    <property type="match status" value="3"/>
</dbReference>
<dbReference type="InterPro" id="IPR049563">
    <property type="entry name" value="TXTP-like"/>
</dbReference>
<evidence type="ECO:0000256" key="8">
    <source>
        <dbReference type="ARBA" id="ARBA00023136"/>
    </source>
</evidence>
<protein>
    <recommendedName>
        <fullName evidence="13">Mitochondrial carrier protein</fullName>
    </recommendedName>
</protein>
<evidence type="ECO:0000256" key="5">
    <source>
        <dbReference type="ARBA" id="ARBA00022737"/>
    </source>
</evidence>
<dbReference type="EMBL" id="HBGZ01017025">
    <property type="protein sequence ID" value="CAD9606422.1"/>
    <property type="molecule type" value="Transcribed_RNA"/>
</dbReference>
<dbReference type="SUPFAM" id="SSF103506">
    <property type="entry name" value="Mitochondrial carrier"/>
    <property type="match status" value="1"/>
</dbReference>
<proteinExistence type="inferred from homology"/>
<feature type="compositionally biased region" description="Low complexity" evidence="11">
    <location>
        <begin position="1"/>
        <end position="25"/>
    </location>
</feature>
<dbReference type="InterPro" id="IPR023395">
    <property type="entry name" value="MCP_dom_sf"/>
</dbReference>
<evidence type="ECO:0000256" key="11">
    <source>
        <dbReference type="SAM" id="MobiDB-lite"/>
    </source>
</evidence>
<feature type="region of interest" description="Disordered" evidence="11">
    <location>
        <begin position="1"/>
        <end position="39"/>
    </location>
</feature>
<comment type="subcellular location">
    <subcellularLocation>
        <location evidence="1">Mitochondrion membrane</location>
        <topology evidence="1">Multi-pass membrane protein</topology>
    </subcellularLocation>
</comment>
<evidence type="ECO:0000256" key="6">
    <source>
        <dbReference type="ARBA" id="ARBA00022989"/>
    </source>
</evidence>
<dbReference type="Gene3D" id="1.50.40.10">
    <property type="entry name" value="Mitochondrial carrier domain"/>
    <property type="match status" value="2"/>
</dbReference>
<evidence type="ECO:0000256" key="9">
    <source>
        <dbReference type="PROSITE-ProRule" id="PRU00282"/>
    </source>
</evidence>
<keyword evidence="7" id="KW-0496">Mitochondrion</keyword>
<feature type="compositionally biased region" description="Low complexity" evidence="11">
    <location>
        <begin position="168"/>
        <end position="185"/>
    </location>
</feature>
<gene>
    <name evidence="12" type="ORF">SMAR0320_LOCUS12189</name>
</gene>
<dbReference type="AlphaFoldDB" id="A0A7S2LH87"/>
<evidence type="ECO:0000313" key="12">
    <source>
        <dbReference type="EMBL" id="CAD9606422.1"/>
    </source>
</evidence>
<dbReference type="InterPro" id="IPR018108">
    <property type="entry name" value="MCP_transmembrane"/>
</dbReference>
<evidence type="ECO:0000256" key="7">
    <source>
        <dbReference type="ARBA" id="ARBA00023128"/>
    </source>
</evidence>
<evidence type="ECO:0000256" key="1">
    <source>
        <dbReference type="ARBA" id="ARBA00004225"/>
    </source>
</evidence>
<feature type="region of interest" description="Disordered" evidence="11">
    <location>
        <begin position="120"/>
        <end position="228"/>
    </location>
</feature>
<feature type="compositionally biased region" description="Low complexity" evidence="11">
    <location>
        <begin position="198"/>
        <end position="228"/>
    </location>
</feature>
<dbReference type="GO" id="GO:0031966">
    <property type="term" value="C:mitochondrial membrane"/>
    <property type="evidence" value="ECO:0007669"/>
    <property type="project" value="UniProtKB-SubCell"/>
</dbReference>
<evidence type="ECO:0000256" key="3">
    <source>
        <dbReference type="ARBA" id="ARBA00022448"/>
    </source>
</evidence>
<sequence length="535" mass="57021">MSSNNQSETTTTTTDSNNNNNNDSKSPPPPPPKKKKPMQHLIAGGTAGFVESSICHPLDTIKTRMQLRRQTTNRKKVQKKVERMEGRALGSMRDATTTTSAAASNNANAVVSGLDVGKGALHRSSSSSKTASGGGNSKVDTAVSNNATVKKSIKKETVRIKPNVKAATSTSSSTSSSGVGSSTSSAMHDVGWKQRLPTATTSSASATTSTVIKSSTTTSTTTTAAAASTTTTSPTVVATLGPFGTARRIIQREGPMALYKGLTAVYTGIVPKMAIRFVSFEYYRDVLGGWYNTFQTTSSSGGSVTAASTASAAAEATSIPPQVIFFAGLLSGLTEAILVVTPAEVCKIRMQSQYHSLMDPTQMTHMKYKNVVQTAALVVKEEGLGALYKGVVPTMLRQGCNQAVNFTAYNWSKKRVLAWKKERAAADGTISSGEITLDHWQSLLLGGLSGGMGPLVNNPLDVVKTRMQKQVIRPGTEPKYQSLMQSCMMIAKEEGTLALWKGITPRLMRIMPGQAITFMTYEAVSKQMERYGMFD</sequence>
<dbReference type="Pfam" id="PF00153">
    <property type="entry name" value="Mito_carr"/>
    <property type="match status" value="4"/>
</dbReference>